<evidence type="ECO:0000313" key="1">
    <source>
        <dbReference type="EMBL" id="KAG0577833.1"/>
    </source>
</evidence>
<name>A0A8T0I5Z7_CERPU</name>
<dbReference type="EMBL" id="CM026425">
    <property type="protein sequence ID" value="KAG0577833.1"/>
    <property type="molecule type" value="Genomic_DNA"/>
</dbReference>
<proteinExistence type="predicted"/>
<dbReference type="AlphaFoldDB" id="A0A8T0I5Z7"/>
<gene>
    <name evidence="1" type="ORF">KC19_5G185200</name>
</gene>
<keyword evidence="2" id="KW-1185">Reference proteome</keyword>
<comment type="caution">
    <text evidence="1">The sequence shown here is derived from an EMBL/GenBank/DDBJ whole genome shotgun (WGS) entry which is preliminary data.</text>
</comment>
<reference evidence="1" key="1">
    <citation type="submission" date="2020-06" db="EMBL/GenBank/DDBJ databases">
        <title>WGS assembly of Ceratodon purpureus strain R40.</title>
        <authorList>
            <person name="Carey S.B."/>
            <person name="Jenkins J."/>
            <person name="Shu S."/>
            <person name="Lovell J.T."/>
            <person name="Sreedasyam A."/>
            <person name="Maumus F."/>
            <person name="Tiley G.P."/>
            <person name="Fernandez-Pozo N."/>
            <person name="Barry K."/>
            <person name="Chen C."/>
            <person name="Wang M."/>
            <person name="Lipzen A."/>
            <person name="Daum C."/>
            <person name="Saski C.A."/>
            <person name="Payton A.C."/>
            <person name="Mcbreen J.C."/>
            <person name="Conrad R.E."/>
            <person name="Kollar L.M."/>
            <person name="Olsson S."/>
            <person name="Huttunen S."/>
            <person name="Landis J.B."/>
            <person name="Wickett N.J."/>
            <person name="Johnson M.G."/>
            <person name="Rensing S.A."/>
            <person name="Grimwood J."/>
            <person name="Schmutz J."/>
            <person name="Mcdaniel S.F."/>
        </authorList>
    </citation>
    <scope>NUCLEOTIDE SEQUENCE</scope>
    <source>
        <strain evidence="1">R40</strain>
    </source>
</reference>
<sequence length="83" mass="9386">MVFAELERSSKLELSGRILEALQFATVLQKESIGEGDAEFVTALTCRASCSDGFRFSGDSFDHGNKLGFRRRYILTTKPRKFF</sequence>
<evidence type="ECO:0000313" key="2">
    <source>
        <dbReference type="Proteomes" id="UP000822688"/>
    </source>
</evidence>
<organism evidence="1 2">
    <name type="scientific">Ceratodon purpureus</name>
    <name type="common">Fire moss</name>
    <name type="synonym">Dicranum purpureum</name>
    <dbReference type="NCBI Taxonomy" id="3225"/>
    <lineage>
        <taxon>Eukaryota</taxon>
        <taxon>Viridiplantae</taxon>
        <taxon>Streptophyta</taxon>
        <taxon>Embryophyta</taxon>
        <taxon>Bryophyta</taxon>
        <taxon>Bryophytina</taxon>
        <taxon>Bryopsida</taxon>
        <taxon>Dicranidae</taxon>
        <taxon>Pseudoditrichales</taxon>
        <taxon>Ditrichaceae</taxon>
        <taxon>Ceratodon</taxon>
    </lineage>
</organism>
<dbReference type="Proteomes" id="UP000822688">
    <property type="component" value="Chromosome 5"/>
</dbReference>
<protein>
    <submittedName>
        <fullName evidence="1">Uncharacterized protein</fullName>
    </submittedName>
</protein>
<accession>A0A8T0I5Z7</accession>